<evidence type="ECO:0000259" key="1">
    <source>
        <dbReference type="Pfam" id="PF03358"/>
    </source>
</evidence>
<dbReference type="GO" id="GO:0010181">
    <property type="term" value="F:FMN binding"/>
    <property type="evidence" value="ECO:0007669"/>
    <property type="project" value="TreeGrafter"/>
</dbReference>
<dbReference type="AlphaFoldDB" id="E6PD19"/>
<dbReference type="InterPro" id="IPR050712">
    <property type="entry name" value="NAD(P)H-dep_reductase"/>
</dbReference>
<dbReference type="PANTHER" id="PTHR30543">
    <property type="entry name" value="CHROMATE REDUCTASE"/>
    <property type="match status" value="1"/>
</dbReference>
<feature type="domain" description="NADPH-dependent FMN reductase-like" evidence="1">
    <location>
        <begin position="4"/>
        <end position="146"/>
    </location>
</feature>
<dbReference type="Gene3D" id="3.40.50.360">
    <property type="match status" value="1"/>
</dbReference>
<dbReference type="GO" id="GO:0005829">
    <property type="term" value="C:cytosol"/>
    <property type="evidence" value="ECO:0007669"/>
    <property type="project" value="TreeGrafter"/>
</dbReference>
<dbReference type="GO" id="GO:0016491">
    <property type="term" value="F:oxidoreductase activity"/>
    <property type="evidence" value="ECO:0007669"/>
    <property type="project" value="InterPro"/>
</dbReference>
<dbReference type="Pfam" id="PF03358">
    <property type="entry name" value="FMN_red"/>
    <property type="match status" value="1"/>
</dbReference>
<dbReference type="InterPro" id="IPR029039">
    <property type="entry name" value="Flavoprotein-like_sf"/>
</dbReference>
<dbReference type="InterPro" id="IPR005025">
    <property type="entry name" value="FMN_Rdtase-like_dom"/>
</dbReference>
<protein>
    <submittedName>
        <fullName evidence="2">NADPH-dependent FMN reductase</fullName>
    </submittedName>
</protein>
<reference evidence="2" key="1">
    <citation type="submission" date="2009-10" db="EMBL/GenBank/DDBJ databases">
        <title>Diversity of trophic interactions inside an arsenic-rich microbial ecosystem.</title>
        <authorList>
            <person name="Bertin P.N."/>
            <person name="Heinrich-Salmeron A."/>
            <person name="Pelletier E."/>
            <person name="Goulhen-Chollet F."/>
            <person name="Arsene-Ploetze F."/>
            <person name="Gallien S."/>
            <person name="Calteau A."/>
            <person name="Vallenet D."/>
            <person name="Casiot C."/>
            <person name="Chane-Woon-Ming B."/>
            <person name="Giloteaux L."/>
            <person name="Barakat M."/>
            <person name="Bonnefoy V."/>
            <person name="Bruneel O."/>
            <person name="Chandler M."/>
            <person name="Cleiss J."/>
            <person name="Duran R."/>
            <person name="Elbaz-Poulichet F."/>
            <person name="Fonknechten N."/>
            <person name="Lauga B."/>
            <person name="Mornico D."/>
            <person name="Ortet P."/>
            <person name="Schaeffer C."/>
            <person name="Siguier P."/>
            <person name="Alexander Thil Smith A."/>
            <person name="Van Dorsselaer A."/>
            <person name="Weissenbach J."/>
            <person name="Medigue C."/>
            <person name="Le Paslier D."/>
        </authorList>
    </citation>
    <scope>NUCLEOTIDE SEQUENCE</scope>
</reference>
<accession>E6PD19</accession>
<evidence type="ECO:0000313" key="2">
    <source>
        <dbReference type="EMBL" id="CBH74354.1"/>
    </source>
</evidence>
<name>E6PD19_9ZZZZ</name>
<organism evidence="2">
    <name type="scientific">mine drainage metagenome</name>
    <dbReference type="NCBI Taxonomy" id="410659"/>
    <lineage>
        <taxon>unclassified sequences</taxon>
        <taxon>metagenomes</taxon>
        <taxon>ecological metagenomes</taxon>
    </lineage>
</organism>
<gene>
    <name evidence="2" type="ORF">CARN1_2241</name>
</gene>
<dbReference type="SUPFAM" id="SSF52218">
    <property type="entry name" value="Flavoproteins"/>
    <property type="match status" value="1"/>
</dbReference>
<comment type="caution">
    <text evidence="2">The sequence shown here is derived from an EMBL/GenBank/DDBJ whole genome shotgun (WGS) entry which is preliminary data.</text>
</comment>
<sequence length="193" mass="21684">MGNRIAVVYGSVRSERQGIRVARFLLDVLKERGDSGVLVDPVEYPLPLLDRMYKEYERESAPPVMEGLAEIFRSVDGFLIVSGEYNHGIPPALKNMLDHFMNEFFWRPAGLVTYSGGRFGGVRAAMQLRATLPEQGMVTIPSLLPFGNVGDAFDEAGKPNEGYIRTSTDAFLKEFTWYVEALRDRRAKGVPYE</sequence>
<proteinExistence type="predicted"/>
<dbReference type="PANTHER" id="PTHR30543:SF21">
    <property type="entry name" value="NAD(P)H-DEPENDENT FMN REDUCTASE LOT6"/>
    <property type="match status" value="1"/>
</dbReference>
<dbReference type="EMBL" id="CABL01000001">
    <property type="protein sequence ID" value="CBH74354.1"/>
    <property type="molecule type" value="Genomic_DNA"/>
</dbReference>